<dbReference type="CDD" id="cd23763">
    <property type="entry name" value="ASKHA_ATPase_ROK"/>
    <property type="match status" value="1"/>
</dbReference>
<dbReference type="SUPFAM" id="SSF46785">
    <property type="entry name" value="Winged helix' DNA-binding domain"/>
    <property type="match status" value="1"/>
</dbReference>
<sequence>MAALRALHTDASRPLDDGSTGGLTLTEIAGRAGVSRPMVEDAVDELIERELVAEIVPDPDAPRPVGRPAKRYRFRSERGYVLGVDIGIHKILALCADLSGTIRGSHRIEVSADLDKADRVTAARTALKRAARASGIRLADVLAVGAGTTGPVDPHTGIVLRSPALAGWEGVNLKEALSGLGSGPVLAGNDANLGALAEHWRGTAADAQDVVYILAGHLIAVGILIDGQVRQGRHGAAGEIGVLRAARWHEVRDALAANKPIDTPELINDLATGIAAAVLVVDPDKVVIGGGVSQAGDTLLEPLRRRLYELCLFPIPVEASHFGDQNVAMGAIRLALDELEDELFTGTT</sequence>
<dbReference type="InterPro" id="IPR036390">
    <property type="entry name" value="WH_DNA-bd_sf"/>
</dbReference>
<evidence type="ECO:0000313" key="4">
    <source>
        <dbReference type="Proteomes" id="UP000476310"/>
    </source>
</evidence>
<dbReference type="PANTHER" id="PTHR18964:SF149">
    <property type="entry name" value="BIFUNCTIONAL UDP-N-ACETYLGLUCOSAMINE 2-EPIMERASE_N-ACETYLMANNOSAMINE KINASE"/>
    <property type="match status" value="1"/>
</dbReference>
<feature type="compositionally biased region" description="Basic and acidic residues" evidence="2">
    <location>
        <begin position="7"/>
        <end position="16"/>
    </location>
</feature>
<feature type="region of interest" description="Disordered" evidence="2">
    <location>
        <begin position="1"/>
        <end position="22"/>
    </location>
</feature>
<proteinExistence type="inferred from homology"/>
<organism evidence="3 4">
    <name type="scientific">Streptomyces rhizosphaericus</name>
    <dbReference type="NCBI Taxonomy" id="114699"/>
    <lineage>
        <taxon>Bacteria</taxon>
        <taxon>Bacillati</taxon>
        <taxon>Actinomycetota</taxon>
        <taxon>Actinomycetes</taxon>
        <taxon>Kitasatosporales</taxon>
        <taxon>Streptomycetaceae</taxon>
        <taxon>Streptomyces</taxon>
        <taxon>Streptomyces violaceusniger group</taxon>
    </lineage>
</organism>
<dbReference type="Gene3D" id="1.10.10.10">
    <property type="entry name" value="Winged helix-like DNA-binding domain superfamily/Winged helix DNA-binding domain"/>
    <property type="match status" value="1"/>
</dbReference>
<gene>
    <name evidence="3" type="ORF">G4H13_25925</name>
</gene>
<dbReference type="AlphaFoldDB" id="A0A6G4AKE9"/>
<accession>A0A6G4AKE9</accession>
<dbReference type="Proteomes" id="UP000476310">
    <property type="component" value="Unassembled WGS sequence"/>
</dbReference>
<comment type="similarity">
    <text evidence="1">Belongs to the ROK (NagC/XylR) family.</text>
</comment>
<protein>
    <submittedName>
        <fullName evidence="3">ROK family protein</fullName>
    </submittedName>
</protein>
<dbReference type="InterPro" id="IPR036388">
    <property type="entry name" value="WH-like_DNA-bd_sf"/>
</dbReference>
<dbReference type="RefSeq" id="WP_164430913.1">
    <property type="nucleotide sequence ID" value="NZ_JAAIKT010000034.1"/>
</dbReference>
<dbReference type="Pfam" id="PF00480">
    <property type="entry name" value="ROK"/>
    <property type="match status" value="2"/>
</dbReference>
<comment type="caution">
    <text evidence="3">The sequence shown here is derived from an EMBL/GenBank/DDBJ whole genome shotgun (WGS) entry which is preliminary data.</text>
</comment>
<keyword evidence="4" id="KW-1185">Reference proteome</keyword>
<evidence type="ECO:0000256" key="2">
    <source>
        <dbReference type="SAM" id="MobiDB-lite"/>
    </source>
</evidence>
<dbReference type="EMBL" id="JAAIKT010000034">
    <property type="protein sequence ID" value="NEW73710.1"/>
    <property type="molecule type" value="Genomic_DNA"/>
</dbReference>
<dbReference type="PANTHER" id="PTHR18964">
    <property type="entry name" value="ROK (REPRESSOR, ORF, KINASE) FAMILY"/>
    <property type="match status" value="1"/>
</dbReference>
<dbReference type="SUPFAM" id="SSF53067">
    <property type="entry name" value="Actin-like ATPase domain"/>
    <property type="match status" value="1"/>
</dbReference>
<evidence type="ECO:0000256" key="1">
    <source>
        <dbReference type="ARBA" id="ARBA00006479"/>
    </source>
</evidence>
<dbReference type="Gene3D" id="3.30.420.40">
    <property type="match status" value="3"/>
</dbReference>
<dbReference type="InterPro" id="IPR000600">
    <property type="entry name" value="ROK"/>
</dbReference>
<dbReference type="InterPro" id="IPR043129">
    <property type="entry name" value="ATPase_NBD"/>
</dbReference>
<evidence type="ECO:0000313" key="3">
    <source>
        <dbReference type="EMBL" id="NEW73710.1"/>
    </source>
</evidence>
<reference evidence="3" key="1">
    <citation type="submission" date="2020-02" db="EMBL/GenBank/DDBJ databases">
        <title>A new Streptomyces sp. for controlling soil-borne diseases.</title>
        <authorList>
            <person name="Li X."/>
            <person name="Tian Y."/>
            <person name="Gao K."/>
        </authorList>
    </citation>
    <scope>NUCLEOTIDE SEQUENCE [LARGE SCALE GENOMIC DNA]</scope>
    <source>
        <strain evidence="3">0250</strain>
    </source>
</reference>
<name>A0A6G4AKE9_9ACTN</name>